<organism evidence="2 3">
    <name type="scientific">Lophium mytilinum</name>
    <dbReference type="NCBI Taxonomy" id="390894"/>
    <lineage>
        <taxon>Eukaryota</taxon>
        <taxon>Fungi</taxon>
        <taxon>Dikarya</taxon>
        <taxon>Ascomycota</taxon>
        <taxon>Pezizomycotina</taxon>
        <taxon>Dothideomycetes</taxon>
        <taxon>Pleosporomycetidae</taxon>
        <taxon>Mytilinidiales</taxon>
        <taxon>Mytilinidiaceae</taxon>
        <taxon>Lophium</taxon>
    </lineage>
</organism>
<evidence type="ECO:0008006" key="4">
    <source>
        <dbReference type="Google" id="ProtNLM"/>
    </source>
</evidence>
<dbReference type="AlphaFoldDB" id="A0A6A6R189"/>
<dbReference type="EMBL" id="MU004185">
    <property type="protein sequence ID" value="KAF2498142.1"/>
    <property type="molecule type" value="Genomic_DNA"/>
</dbReference>
<keyword evidence="3" id="KW-1185">Reference proteome</keyword>
<sequence length="325" mass="35925">MNLRHPHIEPSAVPLYHTMAIMNRKLRKMAAKNDEKCWCEGPGEGGQQPSSSRASANTTNSTEHMQGVVTGNDRAQRLNPAERPISSTQLDKPVSGSSNPSTPVKDKATKPKKRRHTELCRAKKRLVRIHRAEDKLKLVAAEKAAGNPPPARCQFCSEAHWKVDCPSRLLPKGHRKKLKRERAALKRTMEERRTLVATEKAAGRNPAMPCGNCSGEHRIEDCPEPEKLGIRRVESEAPRKVCRNCSGHHWQRDCPNLVMADTAVAKIKDAHVAAPNPVKINPVVAKSKNKKEAVSDKQPVSSRNTVDLAKVENLLDSFFAVEAAG</sequence>
<reference evidence="2" key="1">
    <citation type="journal article" date="2020" name="Stud. Mycol.">
        <title>101 Dothideomycetes genomes: a test case for predicting lifestyles and emergence of pathogens.</title>
        <authorList>
            <person name="Haridas S."/>
            <person name="Albert R."/>
            <person name="Binder M."/>
            <person name="Bloem J."/>
            <person name="Labutti K."/>
            <person name="Salamov A."/>
            <person name="Andreopoulos B."/>
            <person name="Baker S."/>
            <person name="Barry K."/>
            <person name="Bills G."/>
            <person name="Bluhm B."/>
            <person name="Cannon C."/>
            <person name="Castanera R."/>
            <person name="Culley D."/>
            <person name="Daum C."/>
            <person name="Ezra D."/>
            <person name="Gonzalez J."/>
            <person name="Henrissat B."/>
            <person name="Kuo A."/>
            <person name="Liang C."/>
            <person name="Lipzen A."/>
            <person name="Lutzoni F."/>
            <person name="Magnuson J."/>
            <person name="Mondo S."/>
            <person name="Nolan M."/>
            <person name="Ohm R."/>
            <person name="Pangilinan J."/>
            <person name="Park H.-J."/>
            <person name="Ramirez L."/>
            <person name="Alfaro M."/>
            <person name="Sun H."/>
            <person name="Tritt A."/>
            <person name="Yoshinaga Y."/>
            <person name="Zwiers L.-H."/>
            <person name="Turgeon B."/>
            <person name="Goodwin S."/>
            <person name="Spatafora J."/>
            <person name="Crous P."/>
            <person name="Grigoriev I."/>
        </authorList>
    </citation>
    <scope>NUCLEOTIDE SEQUENCE</scope>
    <source>
        <strain evidence="2">CBS 269.34</strain>
    </source>
</reference>
<feature type="compositionally biased region" description="Low complexity" evidence="1">
    <location>
        <begin position="47"/>
        <end position="62"/>
    </location>
</feature>
<dbReference type="Proteomes" id="UP000799750">
    <property type="component" value="Unassembled WGS sequence"/>
</dbReference>
<evidence type="ECO:0000313" key="2">
    <source>
        <dbReference type="EMBL" id="KAF2498142.1"/>
    </source>
</evidence>
<accession>A0A6A6R189</accession>
<evidence type="ECO:0000256" key="1">
    <source>
        <dbReference type="SAM" id="MobiDB-lite"/>
    </source>
</evidence>
<proteinExistence type="predicted"/>
<protein>
    <recommendedName>
        <fullName evidence="4">CCHC-type domain-containing protein</fullName>
    </recommendedName>
</protein>
<feature type="region of interest" description="Disordered" evidence="1">
    <location>
        <begin position="40"/>
        <end position="116"/>
    </location>
</feature>
<evidence type="ECO:0000313" key="3">
    <source>
        <dbReference type="Proteomes" id="UP000799750"/>
    </source>
</evidence>
<gene>
    <name evidence="2" type="ORF">BU16DRAFT_285940</name>
</gene>
<name>A0A6A6R189_9PEZI</name>
<feature type="compositionally biased region" description="Polar residues" evidence="1">
    <location>
        <begin position="85"/>
        <end position="102"/>
    </location>
</feature>